<dbReference type="InterPro" id="IPR011992">
    <property type="entry name" value="EF-hand-dom_pair"/>
</dbReference>
<dbReference type="PROSITE" id="PS00018">
    <property type="entry name" value="EF_HAND_1"/>
    <property type="match status" value="2"/>
</dbReference>
<protein>
    <submittedName>
        <fullName evidence="2">EF-hand domain-containing protein</fullName>
    </submittedName>
</protein>
<proteinExistence type="predicted"/>
<accession>A0AA45L7K1</accession>
<dbReference type="SUPFAM" id="SSF47473">
    <property type="entry name" value="EF-hand"/>
    <property type="match status" value="1"/>
</dbReference>
<dbReference type="InterPro" id="IPR002048">
    <property type="entry name" value="EF_hand_dom"/>
</dbReference>
<reference evidence="2" key="1">
    <citation type="submission" date="2021-04" db="EMBL/GenBank/DDBJ databases">
        <title>Genomic sequence of Actinosynnema pretiosum subsp. pretiosum ATCC 31280 (C-14919).</title>
        <authorList>
            <person name="Bai L."/>
            <person name="Wang X."/>
            <person name="Xiao Y."/>
        </authorList>
    </citation>
    <scope>NUCLEOTIDE SEQUENCE</scope>
    <source>
        <strain evidence="2">ATCC 31280</strain>
    </source>
</reference>
<organism evidence="2 3">
    <name type="scientific">Actinosynnema pretiosum subsp. pretiosum</name>
    <dbReference type="NCBI Taxonomy" id="103721"/>
    <lineage>
        <taxon>Bacteria</taxon>
        <taxon>Bacillati</taxon>
        <taxon>Actinomycetota</taxon>
        <taxon>Actinomycetes</taxon>
        <taxon>Pseudonocardiales</taxon>
        <taxon>Pseudonocardiaceae</taxon>
        <taxon>Actinosynnema</taxon>
    </lineage>
</organism>
<dbReference type="Gene3D" id="1.10.238.10">
    <property type="entry name" value="EF-hand"/>
    <property type="match status" value="1"/>
</dbReference>
<dbReference type="Pfam" id="PF13202">
    <property type="entry name" value="EF-hand_5"/>
    <property type="match status" value="1"/>
</dbReference>
<feature type="domain" description="EF-hand" evidence="1">
    <location>
        <begin position="100"/>
        <end position="135"/>
    </location>
</feature>
<dbReference type="GO" id="GO:0005509">
    <property type="term" value="F:calcium ion binding"/>
    <property type="evidence" value="ECO:0007669"/>
    <property type="project" value="InterPro"/>
</dbReference>
<gene>
    <name evidence="2" type="ORF">KCV87_01120</name>
</gene>
<evidence type="ECO:0000313" key="3">
    <source>
        <dbReference type="Proteomes" id="UP000677152"/>
    </source>
</evidence>
<dbReference type="CDD" id="cd00051">
    <property type="entry name" value="EFh"/>
    <property type="match status" value="1"/>
</dbReference>
<dbReference type="SMART" id="SM00054">
    <property type="entry name" value="EFh"/>
    <property type="match status" value="2"/>
</dbReference>
<dbReference type="InterPro" id="IPR018247">
    <property type="entry name" value="EF_Hand_1_Ca_BS"/>
</dbReference>
<dbReference type="Pfam" id="PF13405">
    <property type="entry name" value="EF-hand_6"/>
    <property type="match status" value="1"/>
</dbReference>
<feature type="domain" description="EF-hand" evidence="1">
    <location>
        <begin position="139"/>
        <end position="169"/>
    </location>
</feature>
<name>A0AA45L7K1_9PSEU</name>
<sequence>MSTGIMQERLERRFDMWDSNHNGLNERSDYETEANNILRAFGEDASTPQGKALISSFTAMFEYFAEKAGVGPHGAMNKQQFMQVVEAEVFEGGDAGFSRAVRPTIQAIMNLIDTDGDGQINPVEFEKYLRVIGVDDMSAQEAFAQIDTDGNGMLSIDELVDAVRAYHFGTLDVPLLGR</sequence>
<dbReference type="EMBL" id="CP073249">
    <property type="protein sequence ID" value="QUF04776.1"/>
    <property type="molecule type" value="Genomic_DNA"/>
</dbReference>
<dbReference type="PROSITE" id="PS50222">
    <property type="entry name" value="EF_HAND_2"/>
    <property type="match status" value="2"/>
</dbReference>
<dbReference type="AlphaFoldDB" id="A0AA45L7K1"/>
<evidence type="ECO:0000313" key="2">
    <source>
        <dbReference type="EMBL" id="QUF04776.1"/>
    </source>
</evidence>
<evidence type="ECO:0000259" key="1">
    <source>
        <dbReference type="PROSITE" id="PS50222"/>
    </source>
</evidence>
<dbReference type="Proteomes" id="UP000677152">
    <property type="component" value="Chromosome"/>
</dbReference>